<dbReference type="GO" id="GO:0006508">
    <property type="term" value="P:proteolysis"/>
    <property type="evidence" value="ECO:0007669"/>
    <property type="project" value="UniProtKB-KW"/>
</dbReference>
<dbReference type="Gene3D" id="3.30.750.44">
    <property type="match status" value="1"/>
</dbReference>
<dbReference type="PANTHER" id="PTHR32060:SF30">
    <property type="entry name" value="CARBOXY-TERMINAL PROCESSING PROTEASE CTPA"/>
    <property type="match status" value="1"/>
</dbReference>
<dbReference type="SUPFAM" id="SSF50156">
    <property type="entry name" value="PDZ domain-like"/>
    <property type="match status" value="1"/>
</dbReference>
<dbReference type="FunFam" id="2.30.42.10:FF:000063">
    <property type="entry name" value="Peptidase, S41 family"/>
    <property type="match status" value="1"/>
</dbReference>
<dbReference type="InterPro" id="IPR041489">
    <property type="entry name" value="PDZ_6"/>
</dbReference>
<accession>A0A0G1HAN3</accession>
<evidence type="ECO:0000256" key="2">
    <source>
        <dbReference type="ARBA" id="ARBA00022670"/>
    </source>
</evidence>
<dbReference type="InterPro" id="IPR036034">
    <property type="entry name" value="PDZ_sf"/>
</dbReference>
<protein>
    <submittedName>
        <fullName evidence="7">Carboxy-terminal-processing protease</fullName>
    </submittedName>
</protein>
<dbReference type="AlphaFoldDB" id="A0A0G1HAN3"/>
<dbReference type="InterPro" id="IPR004447">
    <property type="entry name" value="Peptidase_S41A"/>
</dbReference>
<dbReference type="CDD" id="cd07560">
    <property type="entry name" value="Peptidase_S41_CPP"/>
    <property type="match status" value="1"/>
</dbReference>
<organism evidence="7 8">
    <name type="scientific">Candidatus Wolfebacteria bacterium GW2011_GWE2_44_13</name>
    <dbReference type="NCBI Taxonomy" id="1619017"/>
    <lineage>
        <taxon>Bacteria</taxon>
        <taxon>Candidatus Wolfeibacteriota</taxon>
    </lineage>
</organism>
<dbReference type="GO" id="GO:0008236">
    <property type="term" value="F:serine-type peptidase activity"/>
    <property type="evidence" value="ECO:0007669"/>
    <property type="project" value="UniProtKB-KW"/>
</dbReference>
<dbReference type="Gene3D" id="3.90.226.10">
    <property type="entry name" value="2-enoyl-CoA Hydratase, Chain A, domain 1"/>
    <property type="match status" value="1"/>
</dbReference>
<dbReference type="PROSITE" id="PS50106">
    <property type="entry name" value="PDZ"/>
    <property type="match status" value="1"/>
</dbReference>
<feature type="domain" description="PDZ" evidence="6">
    <location>
        <begin position="120"/>
        <end position="176"/>
    </location>
</feature>
<dbReference type="SMART" id="SM00228">
    <property type="entry name" value="PDZ"/>
    <property type="match status" value="1"/>
</dbReference>
<name>A0A0G1HAN3_9BACT</name>
<dbReference type="EMBL" id="LCHW01000001">
    <property type="protein sequence ID" value="KKT43845.1"/>
    <property type="molecule type" value="Genomic_DNA"/>
</dbReference>
<evidence type="ECO:0000256" key="3">
    <source>
        <dbReference type="ARBA" id="ARBA00022801"/>
    </source>
</evidence>
<dbReference type="Pfam" id="PF22694">
    <property type="entry name" value="CtpB_N-like"/>
    <property type="match status" value="1"/>
</dbReference>
<dbReference type="CDD" id="cd06782">
    <property type="entry name" value="cpPDZ_CPP-like"/>
    <property type="match status" value="1"/>
</dbReference>
<dbReference type="InterPro" id="IPR055210">
    <property type="entry name" value="CtpA/B_N"/>
</dbReference>
<keyword evidence="3 5" id="KW-0378">Hydrolase</keyword>
<dbReference type="Pfam" id="PF03572">
    <property type="entry name" value="Peptidase_S41"/>
    <property type="match status" value="1"/>
</dbReference>
<evidence type="ECO:0000256" key="5">
    <source>
        <dbReference type="RuleBase" id="RU004404"/>
    </source>
</evidence>
<dbReference type="InterPro" id="IPR029045">
    <property type="entry name" value="ClpP/crotonase-like_dom_sf"/>
</dbReference>
<keyword evidence="4 5" id="KW-0720">Serine protease</keyword>
<dbReference type="SUPFAM" id="SSF52096">
    <property type="entry name" value="ClpP/crotonase"/>
    <property type="match status" value="1"/>
</dbReference>
<sequence length="418" mass="45333">MKKLATRIALAVSIVLIIVLLGGASFSYGYRKGAEQPKLTIVKGVTNLEDGKETNADFSLFWDAWKVLDDKYVDAKNITEQEKVYGAISGMLASTGDPYSVFMPPKEADDFAQEISGEFGGIGAEIGIRNEQLVVVAPLKNTPAERAGIKAGDAIVKINDEDTHGLTTETAVGKIRGEKGTTVTLTLFREGWSDTKDFPIVRDAIQIPTLDWKMVNDAGKEDANGKILYIQLYNFYEKSPLLFYQAVAGAIDKNPKGIILDLRNNPGGYLDASVNIAGWFVDRGSVVVTEKFKADNDGHENFEAQGLPVFRNTPTVVLINQGSASASEILAGALRDNNGAKLVGEKSFGKGSVQELIPLKADAMVKITIAHWLTPNGTVIDKNGLTPDVKIAITEEDVKAEKDPQFDKAVEVLKEQLK</sequence>
<dbReference type="Pfam" id="PF17820">
    <property type="entry name" value="PDZ_6"/>
    <property type="match status" value="1"/>
</dbReference>
<evidence type="ECO:0000259" key="6">
    <source>
        <dbReference type="PROSITE" id="PS50106"/>
    </source>
</evidence>
<dbReference type="Proteomes" id="UP000034051">
    <property type="component" value="Unassembled WGS sequence"/>
</dbReference>
<evidence type="ECO:0000313" key="8">
    <source>
        <dbReference type="Proteomes" id="UP000034051"/>
    </source>
</evidence>
<comment type="similarity">
    <text evidence="1 5">Belongs to the peptidase S41A family.</text>
</comment>
<dbReference type="InterPro" id="IPR005151">
    <property type="entry name" value="Tail-specific_protease"/>
</dbReference>
<dbReference type="NCBIfam" id="TIGR00225">
    <property type="entry name" value="prc"/>
    <property type="match status" value="1"/>
</dbReference>
<dbReference type="GO" id="GO:0030288">
    <property type="term" value="C:outer membrane-bounded periplasmic space"/>
    <property type="evidence" value="ECO:0007669"/>
    <property type="project" value="TreeGrafter"/>
</dbReference>
<dbReference type="SMART" id="SM00245">
    <property type="entry name" value="TSPc"/>
    <property type="match status" value="1"/>
</dbReference>
<proteinExistence type="inferred from homology"/>
<keyword evidence="2 5" id="KW-0645">Protease</keyword>
<dbReference type="PANTHER" id="PTHR32060">
    <property type="entry name" value="TAIL-SPECIFIC PROTEASE"/>
    <property type="match status" value="1"/>
</dbReference>
<dbReference type="GO" id="GO:0004175">
    <property type="term" value="F:endopeptidase activity"/>
    <property type="evidence" value="ECO:0007669"/>
    <property type="project" value="TreeGrafter"/>
</dbReference>
<comment type="caution">
    <text evidence="7">The sequence shown here is derived from an EMBL/GenBank/DDBJ whole genome shotgun (WGS) entry which is preliminary data.</text>
</comment>
<dbReference type="GO" id="GO:0007165">
    <property type="term" value="P:signal transduction"/>
    <property type="evidence" value="ECO:0007669"/>
    <property type="project" value="TreeGrafter"/>
</dbReference>
<evidence type="ECO:0000256" key="4">
    <source>
        <dbReference type="ARBA" id="ARBA00022825"/>
    </source>
</evidence>
<dbReference type="PATRIC" id="fig|1619017.3.peg.451"/>
<gene>
    <name evidence="7" type="ORF">UW32_C0001G0437</name>
</gene>
<evidence type="ECO:0000313" key="7">
    <source>
        <dbReference type="EMBL" id="KKT43845.1"/>
    </source>
</evidence>
<dbReference type="Gene3D" id="2.30.42.10">
    <property type="match status" value="1"/>
</dbReference>
<reference evidence="7 8" key="1">
    <citation type="journal article" date="2015" name="Nature">
        <title>rRNA introns, odd ribosomes, and small enigmatic genomes across a large radiation of phyla.</title>
        <authorList>
            <person name="Brown C.T."/>
            <person name="Hug L.A."/>
            <person name="Thomas B.C."/>
            <person name="Sharon I."/>
            <person name="Castelle C.J."/>
            <person name="Singh A."/>
            <person name="Wilkins M.J."/>
            <person name="Williams K.H."/>
            <person name="Banfield J.F."/>
        </authorList>
    </citation>
    <scope>NUCLEOTIDE SEQUENCE [LARGE SCALE GENOMIC DNA]</scope>
</reference>
<dbReference type="InterPro" id="IPR001478">
    <property type="entry name" value="PDZ"/>
</dbReference>
<evidence type="ECO:0000256" key="1">
    <source>
        <dbReference type="ARBA" id="ARBA00009179"/>
    </source>
</evidence>